<comment type="caution">
    <text evidence="2">The sequence shown here is derived from an EMBL/GenBank/DDBJ whole genome shotgun (WGS) entry which is preliminary data.</text>
</comment>
<dbReference type="EMBL" id="JBHUMX010000035">
    <property type="protein sequence ID" value="MFD2629003.1"/>
    <property type="molecule type" value="Genomic_DNA"/>
</dbReference>
<keyword evidence="1" id="KW-0732">Signal</keyword>
<organism evidence="2 3">
    <name type="scientific">Oceanobacillus kapialis</name>
    <dbReference type="NCBI Taxonomy" id="481353"/>
    <lineage>
        <taxon>Bacteria</taxon>
        <taxon>Bacillati</taxon>
        <taxon>Bacillota</taxon>
        <taxon>Bacilli</taxon>
        <taxon>Bacillales</taxon>
        <taxon>Bacillaceae</taxon>
        <taxon>Oceanobacillus</taxon>
    </lineage>
</organism>
<name>A0ABW5Q0H2_9BACI</name>
<feature type="chain" id="PRO_5047030883" evidence="1">
    <location>
        <begin position="21"/>
        <end position="194"/>
    </location>
</feature>
<dbReference type="Proteomes" id="UP001597451">
    <property type="component" value="Unassembled WGS sequence"/>
</dbReference>
<evidence type="ECO:0000313" key="2">
    <source>
        <dbReference type="EMBL" id="MFD2629003.1"/>
    </source>
</evidence>
<gene>
    <name evidence="2" type="ORF">ACFSUN_09460</name>
</gene>
<protein>
    <submittedName>
        <fullName evidence="2">YhcN/YlaJ family sporulation lipoprotein</fullName>
    </submittedName>
</protein>
<evidence type="ECO:0000256" key="1">
    <source>
        <dbReference type="SAM" id="SignalP"/>
    </source>
</evidence>
<sequence length="194" mass="21707">MKIKHFAIGAITLFTLAACANNENAMDERDDIVNELDPSVEQQSAEDEAMNDRLGYVHYTKDQVENNEQGDQEASIDRTQVANTISRLALTGEGLEQVATLVTDEEVLIAYEKSEAVDEKEAANIARKTAESVIPRYYEIYVSDNDSLIQDIQSLHNSRTTDKGYENTVDQIITEMKKSPQGKGDNLKDMNNNE</sequence>
<keyword evidence="2" id="KW-0449">Lipoprotein</keyword>
<dbReference type="InterPro" id="IPR019076">
    <property type="entry name" value="Spore_lipoprot_YhcN/YlaJ-like"/>
</dbReference>
<accession>A0ABW5Q0H2</accession>
<dbReference type="Pfam" id="PF09580">
    <property type="entry name" value="Spore_YhcN_YlaJ"/>
    <property type="match status" value="1"/>
</dbReference>
<evidence type="ECO:0000313" key="3">
    <source>
        <dbReference type="Proteomes" id="UP001597451"/>
    </source>
</evidence>
<dbReference type="PROSITE" id="PS51257">
    <property type="entry name" value="PROKAR_LIPOPROTEIN"/>
    <property type="match status" value="1"/>
</dbReference>
<keyword evidence="3" id="KW-1185">Reference proteome</keyword>
<proteinExistence type="predicted"/>
<reference evidence="3" key="1">
    <citation type="journal article" date="2019" name="Int. J. Syst. Evol. Microbiol.">
        <title>The Global Catalogue of Microorganisms (GCM) 10K type strain sequencing project: providing services to taxonomists for standard genome sequencing and annotation.</title>
        <authorList>
            <consortium name="The Broad Institute Genomics Platform"/>
            <consortium name="The Broad Institute Genome Sequencing Center for Infectious Disease"/>
            <person name="Wu L."/>
            <person name="Ma J."/>
        </authorList>
    </citation>
    <scope>NUCLEOTIDE SEQUENCE [LARGE SCALE GENOMIC DNA]</scope>
    <source>
        <strain evidence="3">TISTR 1858</strain>
    </source>
</reference>
<dbReference type="RefSeq" id="WP_379561768.1">
    <property type="nucleotide sequence ID" value="NZ_JBHUMX010000035.1"/>
</dbReference>
<feature type="signal peptide" evidence="1">
    <location>
        <begin position="1"/>
        <end position="20"/>
    </location>
</feature>